<keyword evidence="2" id="KW-1133">Transmembrane helix</keyword>
<keyword evidence="2" id="KW-0812">Transmembrane</keyword>
<dbReference type="PANTHER" id="PTHR11567">
    <property type="entry name" value="ACID PHOSPHATASE-RELATED"/>
    <property type="match status" value="1"/>
</dbReference>
<dbReference type="InterPro" id="IPR000560">
    <property type="entry name" value="His_Pase_clade-2"/>
</dbReference>
<keyword evidence="2" id="KW-0472">Membrane</keyword>
<dbReference type="Gene3D" id="3.40.50.1240">
    <property type="entry name" value="Phosphoglycerate mutase-like"/>
    <property type="match status" value="1"/>
</dbReference>
<evidence type="ECO:0000256" key="2">
    <source>
        <dbReference type="SAM" id="Phobius"/>
    </source>
</evidence>
<dbReference type="GO" id="GO:0016791">
    <property type="term" value="F:phosphatase activity"/>
    <property type="evidence" value="ECO:0007669"/>
    <property type="project" value="TreeGrafter"/>
</dbReference>
<accession>A0A7E4VHN6</accession>
<dbReference type="InterPro" id="IPR050645">
    <property type="entry name" value="Histidine_acid_phosphatase"/>
</dbReference>
<dbReference type="SUPFAM" id="SSF53254">
    <property type="entry name" value="Phosphoglycerate mutase-like"/>
    <property type="match status" value="1"/>
</dbReference>
<comment type="similarity">
    <text evidence="1">Belongs to the histidine acid phosphatase family.</text>
</comment>
<feature type="transmembrane region" description="Helical" evidence="2">
    <location>
        <begin position="378"/>
        <end position="404"/>
    </location>
</feature>
<dbReference type="AlphaFoldDB" id="A0A7E4VHN6"/>
<dbReference type="InterPro" id="IPR029033">
    <property type="entry name" value="His_PPase_superfam"/>
</dbReference>
<feature type="signal peptide" evidence="3">
    <location>
        <begin position="1"/>
        <end position="19"/>
    </location>
</feature>
<evidence type="ECO:0000256" key="1">
    <source>
        <dbReference type="ARBA" id="ARBA00005375"/>
    </source>
</evidence>
<reference evidence="5" key="2">
    <citation type="submission" date="2020-10" db="UniProtKB">
        <authorList>
            <consortium name="WormBaseParasite"/>
        </authorList>
    </citation>
    <scope>IDENTIFICATION</scope>
</reference>
<feature type="chain" id="PRO_5028880401" evidence="3">
    <location>
        <begin position="20"/>
        <end position="433"/>
    </location>
</feature>
<evidence type="ECO:0000313" key="5">
    <source>
        <dbReference type="WBParaSite" id="Pan_g2053.t1"/>
    </source>
</evidence>
<keyword evidence="3" id="KW-0732">Signal</keyword>
<protein>
    <submittedName>
        <fullName evidence="5">Acid phosphatase</fullName>
    </submittedName>
</protein>
<keyword evidence="4" id="KW-1185">Reference proteome</keyword>
<organism evidence="4 5">
    <name type="scientific">Panagrellus redivivus</name>
    <name type="common">Microworm</name>
    <dbReference type="NCBI Taxonomy" id="6233"/>
    <lineage>
        <taxon>Eukaryota</taxon>
        <taxon>Metazoa</taxon>
        <taxon>Ecdysozoa</taxon>
        <taxon>Nematoda</taxon>
        <taxon>Chromadorea</taxon>
        <taxon>Rhabditida</taxon>
        <taxon>Tylenchina</taxon>
        <taxon>Panagrolaimomorpha</taxon>
        <taxon>Panagrolaimoidea</taxon>
        <taxon>Panagrolaimidae</taxon>
        <taxon>Panagrellus</taxon>
    </lineage>
</organism>
<dbReference type="Pfam" id="PF00328">
    <property type="entry name" value="His_Phos_2"/>
    <property type="match status" value="1"/>
</dbReference>
<evidence type="ECO:0000313" key="4">
    <source>
        <dbReference type="Proteomes" id="UP000492821"/>
    </source>
</evidence>
<evidence type="ECO:0000256" key="3">
    <source>
        <dbReference type="SAM" id="SignalP"/>
    </source>
</evidence>
<dbReference type="Proteomes" id="UP000492821">
    <property type="component" value="Unassembled WGS sequence"/>
</dbReference>
<dbReference type="PANTHER" id="PTHR11567:SF171">
    <property type="entry name" value="ACID PHOSPHATASE FAMILY"/>
    <property type="match status" value="1"/>
</dbReference>
<reference evidence="4" key="1">
    <citation type="journal article" date="2013" name="Genetics">
        <title>The draft genome and transcriptome of Panagrellus redivivus are shaped by the harsh demands of a free-living lifestyle.</title>
        <authorList>
            <person name="Srinivasan J."/>
            <person name="Dillman A.R."/>
            <person name="Macchietto M.G."/>
            <person name="Heikkinen L."/>
            <person name="Lakso M."/>
            <person name="Fracchia K.M."/>
            <person name="Antoshechkin I."/>
            <person name="Mortazavi A."/>
            <person name="Wong G."/>
            <person name="Sternberg P.W."/>
        </authorList>
    </citation>
    <scope>NUCLEOTIDE SEQUENCE [LARGE SCALE GENOMIC DNA]</scope>
    <source>
        <strain evidence="4">MT8872</strain>
    </source>
</reference>
<dbReference type="WBParaSite" id="Pan_g2053.t1">
    <property type="protein sequence ID" value="Pan_g2053.t1"/>
    <property type="gene ID" value="Pan_g2053"/>
</dbReference>
<name>A0A7E4VHN6_PANRE</name>
<dbReference type="CDD" id="cd07061">
    <property type="entry name" value="HP_HAP_like"/>
    <property type="match status" value="1"/>
</dbReference>
<proteinExistence type="inferred from homology"/>
<sequence length="433" mass="48560">MLVAVLLFGLLYVPSGASGFKGSSDSLKLVQIFHRHGERSPTTYKTFPTEDPRIGDKFPFEAAELTLTGIRQEYILGLNIRAQYEAFLGPSYHSQQLSYLAGKDNRTIASALAVLVGLFPPNKDQEWLPGFAWQPIPVHTIDLLDVVSFGAFDLCQVLGPKTEKTAVYNHMLDAVGKPILDWLTNVTGVDASNPRLFDKIVDSIKTRYGLKAYLPLPTWATPKVVEKAIEWNNRIHQILTDHLAPIVGSWHFDQLVGNMESAVRNFSQHKLVMYSGHDTNTLAIARFLNLSTIAATELQTFAHYLAIELHSGPNPNEHFVEFWLHPKLNGSRVFVDIPECPVPCLYSQFRLLRPRVSTAEFMVECHGVPATLDDRCTLYASLAGSLVIIIVILIAAVLSILWWCCHYRNKYNTLSVDLGDEEEPLLGRRSYNN</sequence>